<comment type="caution">
    <text evidence="1">The sequence shown here is derived from an EMBL/GenBank/DDBJ whole genome shotgun (WGS) entry which is preliminary data.</text>
</comment>
<sequence>MENEIENADPEFYTVGDLFTADKEIVDSLKLEYSSATPFEENLVRDTFNIVRDEMLNKYGDYIPDDARERLLSNKDNINGTNHVLILSEEDYQSFNDEWLPKLQQLNKQEQLPPLQPGGMWLRMGQVIVVCDMTEVAKRNWESSKKYFENYGQIDEEAMINFIKNSTVTALLTHETIHSCQGSIEHMDRGRDMYIRVALDECGVHYLCDEILKTKFPRMVSAPQQFDKERIEKFQDILKKYGDDAYGVLFQNVPKGVAEKEHYESLKKKIYSEFTEEDIVRLGIADRLTSKFFENAS</sequence>
<evidence type="ECO:0000313" key="1">
    <source>
        <dbReference type="EMBL" id="KKS39269.1"/>
    </source>
</evidence>
<name>A0A0G0YRP7_UNCKA</name>
<protein>
    <submittedName>
        <fullName evidence="1">Uncharacterized protein</fullName>
    </submittedName>
</protein>
<accession>A0A0G0YRP7</accession>
<dbReference type="Proteomes" id="UP000033847">
    <property type="component" value="Unassembled WGS sequence"/>
</dbReference>
<dbReference type="AlphaFoldDB" id="A0A0G0YRP7"/>
<proteinExistence type="predicted"/>
<gene>
    <name evidence="1" type="ORF">UV00_C0003G0101</name>
</gene>
<evidence type="ECO:0000313" key="2">
    <source>
        <dbReference type="Proteomes" id="UP000033847"/>
    </source>
</evidence>
<organism evidence="1 2">
    <name type="scientific">candidate division WWE3 bacterium GW2011_GWF1_42_14</name>
    <dbReference type="NCBI Taxonomy" id="1619138"/>
    <lineage>
        <taxon>Bacteria</taxon>
        <taxon>Katanobacteria</taxon>
    </lineage>
</organism>
<reference evidence="1 2" key="1">
    <citation type="journal article" date="2015" name="Nature">
        <title>rRNA introns, odd ribosomes, and small enigmatic genomes across a large radiation of phyla.</title>
        <authorList>
            <person name="Brown C.T."/>
            <person name="Hug L.A."/>
            <person name="Thomas B.C."/>
            <person name="Sharon I."/>
            <person name="Castelle C.J."/>
            <person name="Singh A."/>
            <person name="Wilkins M.J."/>
            <person name="Williams K.H."/>
            <person name="Banfield J.F."/>
        </authorList>
    </citation>
    <scope>NUCLEOTIDE SEQUENCE [LARGE SCALE GENOMIC DNA]</scope>
</reference>
<dbReference type="EMBL" id="LCCU01000003">
    <property type="protein sequence ID" value="KKS39269.1"/>
    <property type="molecule type" value="Genomic_DNA"/>
</dbReference>